<dbReference type="InterPro" id="IPR003358">
    <property type="entry name" value="tRNA_(Gua-N-7)_MeTrfase_Trmb"/>
</dbReference>
<comment type="similarity">
    <text evidence="7">Belongs to the class I-like SAM-binding methyltransferase superfamily. TrmB family.</text>
</comment>
<feature type="binding site" evidence="7">
    <location>
        <position position="178"/>
    </location>
    <ligand>
        <name>S-adenosyl-L-methionine</name>
        <dbReference type="ChEBI" id="CHEBI:59789"/>
    </ligand>
</feature>
<dbReference type="OMA" id="IFVHFPV"/>
<dbReference type="NCBIfam" id="TIGR00091">
    <property type="entry name" value="tRNA (guanosine(46)-N7)-methyltransferase TrmB"/>
    <property type="match status" value="1"/>
</dbReference>
<keyword evidence="5 7" id="KW-0949">S-adenosyl-L-methionine</keyword>
<evidence type="ECO:0000313" key="9">
    <source>
        <dbReference type="EMBL" id="EAI8859672.1"/>
    </source>
</evidence>
<dbReference type="GeneID" id="61065043"/>
<keyword evidence="6 7" id="KW-0819">tRNA processing</keyword>
<evidence type="ECO:0000313" key="13">
    <source>
        <dbReference type="Proteomes" id="UP000557842"/>
    </source>
</evidence>
<feature type="binding site" evidence="7">
    <location>
        <position position="126"/>
    </location>
    <ligand>
        <name>S-adenosyl-L-methionine</name>
        <dbReference type="ChEBI" id="CHEBI:59789"/>
    </ligand>
</feature>
<name>A0A5L8U7J9_CAMFE</name>
<dbReference type="EC" id="2.1.1.33" evidence="7"/>
<comment type="pathway">
    <text evidence="7">tRNA modification; N(7)-methylguanine-tRNA biosynthesis.</text>
</comment>
<feature type="binding site" evidence="7">
    <location>
        <position position="151"/>
    </location>
    <ligand>
        <name>S-adenosyl-L-methionine</name>
        <dbReference type="ChEBI" id="CHEBI:59789"/>
    </ligand>
</feature>
<dbReference type="GO" id="GO:0043527">
    <property type="term" value="C:tRNA methyltransferase complex"/>
    <property type="evidence" value="ECO:0007669"/>
    <property type="project" value="TreeGrafter"/>
</dbReference>
<dbReference type="Proteomes" id="UP000535509">
    <property type="component" value="Unassembled WGS sequence"/>
</dbReference>
<reference evidence="11 13" key="1">
    <citation type="submission" date="2018-05" db="EMBL/GenBank/DDBJ databases">
        <authorList>
            <consortium name="PulseNet: The National Subtyping Network for Foodborne Disease Surveillance"/>
            <person name="Tarr C.L."/>
            <person name="Trees E."/>
            <person name="Katz L.S."/>
            <person name="Carleton-Romer H.A."/>
            <person name="Stroika S."/>
            <person name="Kucerova Z."/>
            <person name="Roache K.F."/>
            <person name="Sabol A.L."/>
            <person name="Besser J."/>
            <person name="Gerner-Smidt P."/>
        </authorList>
    </citation>
    <scope>NUCLEOTIDE SEQUENCE</scope>
    <source>
        <strain evidence="10">2014D-0197</strain>
        <strain evidence="8 13">2016D-0221</strain>
        <strain evidence="11">D4313</strain>
        <strain evidence="9 12">PNUSAC001503</strain>
    </source>
</reference>
<comment type="caution">
    <text evidence="7">Lacks conserved residue(s) required for the propagation of feature annotation.</text>
</comment>
<evidence type="ECO:0000256" key="2">
    <source>
        <dbReference type="ARBA" id="ARBA00003015"/>
    </source>
</evidence>
<evidence type="ECO:0000256" key="4">
    <source>
        <dbReference type="ARBA" id="ARBA00022679"/>
    </source>
</evidence>
<evidence type="ECO:0000313" key="12">
    <source>
        <dbReference type="Proteomes" id="UP000535509"/>
    </source>
</evidence>
<evidence type="ECO:0000313" key="11">
    <source>
        <dbReference type="EMBL" id="EAK0467827.1"/>
    </source>
</evidence>
<gene>
    <name evidence="7 11" type="primary">trmB</name>
    <name evidence="10" type="ORF">AAH17_01790</name>
    <name evidence="11" type="ORF">AAH24_00365</name>
    <name evidence="8" type="ORF">BVH53_03980</name>
    <name evidence="9" type="ORF">CX802_07525</name>
</gene>
<dbReference type="SUPFAM" id="SSF53335">
    <property type="entry name" value="S-adenosyl-L-methionine-dependent methyltransferases"/>
    <property type="match status" value="1"/>
</dbReference>
<evidence type="ECO:0000256" key="3">
    <source>
        <dbReference type="ARBA" id="ARBA00022603"/>
    </source>
</evidence>
<dbReference type="CDD" id="cd02440">
    <property type="entry name" value="AdoMet_MTases"/>
    <property type="match status" value="1"/>
</dbReference>
<evidence type="ECO:0000313" key="8">
    <source>
        <dbReference type="EMBL" id="EAI5407854.1"/>
    </source>
</evidence>
<dbReference type="EMBL" id="AABTCC010000024">
    <property type="protein sequence ID" value="EAI8859672.1"/>
    <property type="molecule type" value="Genomic_DNA"/>
</dbReference>
<dbReference type="Gene3D" id="3.40.50.150">
    <property type="entry name" value="Vaccinia Virus protein VP39"/>
    <property type="match status" value="1"/>
</dbReference>
<evidence type="ECO:0000256" key="7">
    <source>
        <dbReference type="HAMAP-Rule" id="MF_01057"/>
    </source>
</evidence>
<dbReference type="EMBL" id="AACCXK010000002">
    <property type="protein sequence ID" value="EAK0452395.1"/>
    <property type="molecule type" value="Genomic_DNA"/>
</dbReference>
<feature type="binding site" evidence="7">
    <location>
        <position position="234"/>
    </location>
    <ligand>
        <name>substrate</name>
    </ligand>
</feature>
<dbReference type="PANTHER" id="PTHR23417:SF14">
    <property type="entry name" value="PENTACOTRIPEPTIDE-REPEAT REGION OF PRORP DOMAIN-CONTAINING PROTEIN"/>
    <property type="match status" value="1"/>
</dbReference>
<dbReference type="PROSITE" id="PS51625">
    <property type="entry name" value="SAM_MT_TRMB"/>
    <property type="match status" value="1"/>
</dbReference>
<evidence type="ECO:0000313" key="10">
    <source>
        <dbReference type="EMBL" id="EAK0452395.1"/>
    </source>
</evidence>
<comment type="caution">
    <text evidence="11">The sequence shown here is derived from an EMBL/GenBank/DDBJ whole genome shotgun (WGS) entry which is preliminary data.</text>
</comment>
<dbReference type="Proteomes" id="UP000557842">
    <property type="component" value="Unassembled WGS sequence"/>
</dbReference>
<evidence type="ECO:0000256" key="5">
    <source>
        <dbReference type="ARBA" id="ARBA00022691"/>
    </source>
</evidence>
<evidence type="ECO:0000256" key="1">
    <source>
        <dbReference type="ARBA" id="ARBA00000142"/>
    </source>
</evidence>
<dbReference type="UniPathway" id="UPA00989"/>
<keyword evidence="3 7" id="KW-0489">Methyltransferase</keyword>
<dbReference type="Pfam" id="PF02390">
    <property type="entry name" value="Methyltransf_4"/>
    <property type="match status" value="1"/>
</dbReference>
<accession>A0A5L8U7J9</accession>
<evidence type="ECO:0000256" key="6">
    <source>
        <dbReference type="ARBA" id="ARBA00022694"/>
    </source>
</evidence>
<dbReference type="EMBL" id="AABQDW010000005">
    <property type="protein sequence ID" value="EAI5407854.1"/>
    <property type="molecule type" value="Genomic_DNA"/>
</dbReference>
<proteinExistence type="inferred from homology"/>
<organism evidence="11">
    <name type="scientific">Campylobacter fetus</name>
    <dbReference type="NCBI Taxonomy" id="196"/>
    <lineage>
        <taxon>Bacteria</taxon>
        <taxon>Pseudomonadati</taxon>
        <taxon>Campylobacterota</taxon>
        <taxon>Epsilonproteobacteria</taxon>
        <taxon>Campylobacterales</taxon>
        <taxon>Campylobacteraceae</taxon>
        <taxon>Campylobacter</taxon>
    </lineage>
</organism>
<comment type="function">
    <text evidence="2 7">Catalyzes the formation of N(7)-methylguanine at position 46 (m7G46) in tRNA.</text>
</comment>
<dbReference type="HAMAP" id="MF_01057">
    <property type="entry name" value="tRNA_methyltr_TrmB"/>
    <property type="match status" value="1"/>
</dbReference>
<dbReference type="RefSeq" id="WP_002849909.1">
    <property type="nucleotide sequence ID" value="NZ_AABUZP020000005.1"/>
</dbReference>
<dbReference type="EMBL" id="AACCXM010000001">
    <property type="protein sequence ID" value="EAK0467827.1"/>
    <property type="molecule type" value="Genomic_DNA"/>
</dbReference>
<keyword evidence="12" id="KW-1185">Reference proteome</keyword>
<dbReference type="PANTHER" id="PTHR23417">
    <property type="entry name" value="3-DEOXY-D-MANNO-OCTULOSONIC-ACID TRANSFERASE/TRNA GUANINE-N 7 - -METHYLTRANSFERASE"/>
    <property type="match status" value="1"/>
</dbReference>
<comment type="catalytic activity">
    <reaction evidence="1 7">
        <text>guanosine(46) in tRNA + S-adenosyl-L-methionine = N(7)-methylguanosine(46) in tRNA + S-adenosyl-L-homocysteine</text>
        <dbReference type="Rhea" id="RHEA:42708"/>
        <dbReference type="Rhea" id="RHEA-COMP:10188"/>
        <dbReference type="Rhea" id="RHEA-COMP:10189"/>
        <dbReference type="ChEBI" id="CHEBI:57856"/>
        <dbReference type="ChEBI" id="CHEBI:59789"/>
        <dbReference type="ChEBI" id="CHEBI:74269"/>
        <dbReference type="ChEBI" id="CHEBI:74480"/>
        <dbReference type="EC" id="2.1.1.33"/>
    </reaction>
</comment>
<protein>
    <recommendedName>
        <fullName evidence="7">tRNA (guanine-N(7)-)-methyltransferase</fullName>
        <ecNumber evidence="7">2.1.1.33</ecNumber>
    </recommendedName>
    <alternativeName>
        <fullName evidence="7">tRNA (guanine(46)-N(7))-methyltransferase</fullName>
    </alternativeName>
    <alternativeName>
        <fullName evidence="7">tRNA(m7G46)-methyltransferase</fullName>
    </alternativeName>
</protein>
<sequence length="395" mass="45516">MPNFVATSLKNLKFPFGADGVEFLWSAKAGDESLIYTKTGKKEFFLLVKDKKTEFVVKSDKLTRPASLGTIQKALSVYKDLNVLDLKSSTIAIKNEKQLAKKEFILNDIQFLEKLKSGEFKKIFVEIGFGSGRHLLYQAKTDENTLVVGIEVYKRSCEQVNNLALSMGLKNVILLNLDARLVMSLLHSNSVDRLFLHFPVPWEKSEKRRVVSAEFANECQRVLKSGGSFELRSDDKNYTDFTISCFLNLKEAKMEIYKNRFLDVSSKYEDRWIKQNRDIYDVVFTNLIVSEQKVLHGDFEFGTVLEEDILSKFENKTIKKDDYFIHMERIYKKDSSEKNGGLLLRVAFGSFYRPEHCFILVENSKASYFIKKPLLTYENLKAHSTLKEYLSCSTS</sequence>
<dbReference type="SMR" id="A0A5L8U7J9"/>
<dbReference type="GO" id="GO:0008176">
    <property type="term" value="F:tRNA (guanine(46)-N7)-methyltransferase activity"/>
    <property type="evidence" value="ECO:0007669"/>
    <property type="project" value="UniProtKB-UniRule"/>
</dbReference>
<dbReference type="AlphaFoldDB" id="A0A5L8U7J9"/>
<keyword evidence="4 7" id="KW-0808">Transferase</keyword>
<dbReference type="NCBIfam" id="NF010719">
    <property type="entry name" value="PRK14121.1"/>
    <property type="match status" value="1"/>
</dbReference>
<dbReference type="InterPro" id="IPR055361">
    <property type="entry name" value="tRNA_methyltr_TrmB_bact"/>
</dbReference>
<dbReference type="InterPro" id="IPR029063">
    <property type="entry name" value="SAM-dependent_MTases_sf"/>
</dbReference>